<dbReference type="InterPro" id="IPR002347">
    <property type="entry name" value="SDR_fam"/>
</dbReference>
<dbReference type="PRINTS" id="PR00081">
    <property type="entry name" value="GDHRDH"/>
</dbReference>
<dbReference type="SUPFAM" id="SSF51735">
    <property type="entry name" value="NAD(P)-binding Rossmann-fold domains"/>
    <property type="match status" value="1"/>
</dbReference>
<dbReference type="GeneID" id="83059290"/>
<evidence type="ECO:0000256" key="1">
    <source>
        <dbReference type="ARBA" id="ARBA00006484"/>
    </source>
</evidence>
<dbReference type="InterPro" id="IPR036291">
    <property type="entry name" value="NAD(P)-bd_dom_sf"/>
</dbReference>
<dbReference type="InterPro" id="IPR020904">
    <property type="entry name" value="Sc_DH/Rdtase_CS"/>
</dbReference>
<keyword evidence="5" id="KW-1185">Reference proteome</keyword>
<organism evidence="4 5">
    <name type="scientific">Cloacibacillus porcorum</name>
    <dbReference type="NCBI Taxonomy" id="1197717"/>
    <lineage>
        <taxon>Bacteria</taxon>
        <taxon>Thermotogati</taxon>
        <taxon>Synergistota</taxon>
        <taxon>Synergistia</taxon>
        <taxon>Synergistales</taxon>
        <taxon>Synergistaceae</taxon>
        <taxon>Cloacibacillus</taxon>
    </lineage>
</organism>
<dbReference type="GO" id="GO:0016491">
    <property type="term" value="F:oxidoreductase activity"/>
    <property type="evidence" value="ECO:0007669"/>
    <property type="project" value="UniProtKB-KW"/>
</dbReference>
<dbReference type="AlphaFoldDB" id="A0A1B2I8X8"/>
<sequence length="259" mass="27900">MEPAFKGKRVLVTAGADGIGRVIAESFYRGWASVHICARTAEKLERCAEELPGLTYTRADVSRFEDVKRLFADIEERLGGLDFLINNAGIAGPTARVDEVEPEEWRRTMCTNIDSQFFCAKLAAPMMIKAGGGGIVNMGSTASLFAYPHRSPYAASKWAVIGFTKTLALELGEFGIRANAVCPGCVEGERIEGVIRREAAALGISPEAVRSGYTSQTALRTFVGAQDIADMCLYLCSPSGAKISGQVMTIDGFTENCHI</sequence>
<dbReference type="Proteomes" id="UP000093044">
    <property type="component" value="Chromosome"/>
</dbReference>
<dbReference type="PRINTS" id="PR00080">
    <property type="entry name" value="SDRFAMILY"/>
</dbReference>
<dbReference type="FunFam" id="3.40.50.720:FF:000084">
    <property type="entry name" value="Short-chain dehydrogenase reductase"/>
    <property type="match status" value="1"/>
</dbReference>
<evidence type="ECO:0000313" key="4">
    <source>
        <dbReference type="EMBL" id="ANZ46416.1"/>
    </source>
</evidence>
<name>A0A1B2I8X8_9BACT</name>
<evidence type="ECO:0000256" key="3">
    <source>
        <dbReference type="RuleBase" id="RU000363"/>
    </source>
</evidence>
<proteinExistence type="inferred from homology"/>
<dbReference type="OrthoDB" id="9804774at2"/>
<dbReference type="PROSITE" id="PS00061">
    <property type="entry name" value="ADH_SHORT"/>
    <property type="match status" value="1"/>
</dbReference>
<keyword evidence="2" id="KW-0560">Oxidoreductase</keyword>
<dbReference type="PANTHER" id="PTHR24321">
    <property type="entry name" value="DEHYDROGENASES, SHORT CHAIN"/>
    <property type="match status" value="1"/>
</dbReference>
<dbReference type="Pfam" id="PF00106">
    <property type="entry name" value="adh_short"/>
    <property type="match status" value="1"/>
</dbReference>
<dbReference type="STRING" id="1197717.BED41_15695"/>
<accession>A0A1B2I8X8</accession>
<gene>
    <name evidence="4" type="ORF">BED41_15695</name>
</gene>
<dbReference type="PANTHER" id="PTHR24321:SF8">
    <property type="entry name" value="ESTRADIOL 17-BETA-DEHYDROGENASE 8-RELATED"/>
    <property type="match status" value="1"/>
</dbReference>
<dbReference type="Gene3D" id="3.40.50.720">
    <property type="entry name" value="NAD(P)-binding Rossmann-like Domain"/>
    <property type="match status" value="1"/>
</dbReference>
<dbReference type="CDD" id="cd05233">
    <property type="entry name" value="SDR_c"/>
    <property type="match status" value="1"/>
</dbReference>
<dbReference type="KEGG" id="cpor:BED41_15695"/>
<evidence type="ECO:0000256" key="2">
    <source>
        <dbReference type="ARBA" id="ARBA00023002"/>
    </source>
</evidence>
<dbReference type="EMBL" id="CP016757">
    <property type="protein sequence ID" value="ANZ46416.1"/>
    <property type="molecule type" value="Genomic_DNA"/>
</dbReference>
<comment type="similarity">
    <text evidence="1 3">Belongs to the short-chain dehydrogenases/reductases (SDR) family.</text>
</comment>
<protein>
    <submittedName>
        <fullName evidence="4">3-oxoacyl-[acyl-carrier-protein] reductase</fullName>
    </submittedName>
</protein>
<evidence type="ECO:0000313" key="5">
    <source>
        <dbReference type="Proteomes" id="UP000093044"/>
    </source>
</evidence>
<dbReference type="RefSeq" id="WP_066748501.1">
    <property type="nucleotide sequence ID" value="NZ_CP016757.1"/>
</dbReference>
<reference evidence="4" key="1">
    <citation type="submission" date="2016-08" db="EMBL/GenBank/DDBJ databases">
        <title>Complete genome of Cloacibacillus porcorum.</title>
        <authorList>
            <person name="Looft T."/>
            <person name="Bayles D.O."/>
            <person name="Alt D.P."/>
        </authorList>
    </citation>
    <scope>NUCLEOTIDE SEQUENCE [LARGE SCALE GENOMIC DNA]</scope>
    <source>
        <strain evidence="4">CL-84</strain>
    </source>
</reference>